<name>A0A8B7YZY8_ACAPL</name>
<dbReference type="Pfam" id="PF11527">
    <property type="entry name" value="ARL2_Bind_BART"/>
    <property type="match status" value="1"/>
</dbReference>
<reference evidence="16" key="1">
    <citation type="submission" date="2025-08" db="UniProtKB">
        <authorList>
            <consortium name="RefSeq"/>
        </authorList>
    </citation>
    <scope>IDENTIFICATION</scope>
</reference>
<sequence length="195" mass="22240">MATINSGGDATDPVEPMEFQEEELAKSSSSIADTKFDMTIGHIEDIIMEDEFQRLQNDFLEKNYLHFEDTEENKFIYTDIFKEYNLLIEKYIEDQLVARIPGFDMEDFTKQLQKRKNLDGEIFEILLTFSDFLSFKEMFLDFRAAKEGRTVDLSAGLIVTPFAAPETVAQAVTHGATQRTTYPQDTSQPGSSSSK</sequence>
<evidence type="ECO:0000256" key="6">
    <source>
        <dbReference type="ARBA" id="ARBA00022490"/>
    </source>
</evidence>
<evidence type="ECO:0000256" key="2">
    <source>
        <dbReference type="ARBA" id="ARBA00004123"/>
    </source>
</evidence>
<comment type="function">
    <text evidence="12">Plays a role as an effector of the ADP-ribosylation factor-like protein 2, ARL2.</text>
</comment>
<dbReference type="GO" id="GO:0005758">
    <property type="term" value="C:mitochondrial intermembrane space"/>
    <property type="evidence" value="ECO:0007669"/>
    <property type="project" value="UniProtKB-SubCell"/>
</dbReference>
<evidence type="ECO:0000256" key="5">
    <source>
        <dbReference type="ARBA" id="ARBA00014849"/>
    </source>
</evidence>
<comment type="subcellular location">
    <subcellularLocation>
        <location evidence="1 12">Cytoplasm</location>
        <location evidence="1 12">Cytoskeleton</location>
        <location evidence="1 12">Cilium basal body</location>
    </subcellularLocation>
    <subcellularLocation>
        <location evidence="3 12">Cytoplasm</location>
        <location evidence="3 12">Cytoskeleton</location>
        <location evidence="3 12">Microtubule organizing center</location>
        <location evidence="3 12">Centrosome</location>
    </subcellularLocation>
    <subcellularLocation>
        <location evidence="12">Cytoplasm</location>
    </subcellularLocation>
    <subcellularLocation>
        <location evidence="2 12">Nucleus</location>
    </subcellularLocation>
    <subcellularLocation>
        <location evidence="12">Mitochondrion intermembrane space</location>
    </subcellularLocation>
</comment>
<protein>
    <recommendedName>
        <fullName evidence="5 12">ADP-ribosylation factor-like protein 2-binding protein</fullName>
        <shortName evidence="12">ARF-like 2-binding protein</shortName>
    </recommendedName>
</protein>
<feature type="compositionally biased region" description="Polar residues" evidence="13">
    <location>
        <begin position="175"/>
        <end position="195"/>
    </location>
</feature>
<keyword evidence="9 12" id="KW-0206">Cytoskeleton</keyword>
<dbReference type="GO" id="GO:0005634">
    <property type="term" value="C:nucleus"/>
    <property type="evidence" value="ECO:0007669"/>
    <property type="project" value="UniProtKB-SubCell"/>
</dbReference>
<evidence type="ECO:0000256" key="7">
    <source>
        <dbReference type="ARBA" id="ARBA00023069"/>
    </source>
</evidence>
<dbReference type="Gene3D" id="1.20.1520.10">
    <property type="entry name" value="ADP-ribosylation factor-like 2-binding protein, domain"/>
    <property type="match status" value="1"/>
</dbReference>
<evidence type="ECO:0000256" key="10">
    <source>
        <dbReference type="ARBA" id="ARBA00023242"/>
    </source>
</evidence>
<dbReference type="KEGG" id="aplc:110983266"/>
<dbReference type="CTD" id="23568"/>
<evidence type="ECO:0000256" key="3">
    <source>
        <dbReference type="ARBA" id="ARBA00004300"/>
    </source>
</evidence>
<dbReference type="AlphaFoldDB" id="A0A8B7YZY8"/>
<evidence type="ECO:0000256" key="12">
    <source>
        <dbReference type="RuleBase" id="RU367099"/>
    </source>
</evidence>
<dbReference type="OMA" id="CILEIIM"/>
<dbReference type="GeneID" id="110983266"/>
<keyword evidence="11 12" id="KW-0966">Cell projection</keyword>
<accession>A0A8B7YZY8</accession>
<keyword evidence="10 12" id="KW-0539">Nucleus</keyword>
<organism evidence="15 16">
    <name type="scientific">Acanthaster planci</name>
    <name type="common">Crown-of-thorns starfish</name>
    <dbReference type="NCBI Taxonomy" id="133434"/>
    <lineage>
        <taxon>Eukaryota</taxon>
        <taxon>Metazoa</taxon>
        <taxon>Echinodermata</taxon>
        <taxon>Eleutherozoa</taxon>
        <taxon>Asterozoa</taxon>
        <taxon>Asteroidea</taxon>
        <taxon>Valvatacea</taxon>
        <taxon>Valvatida</taxon>
        <taxon>Acanthasteridae</taxon>
        <taxon>Acanthaster</taxon>
    </lineage>
</organism>
<keyword evidence="7 12" id="KW-0969">Cilium</keyword>
<evidence type="ECO:0000259" key="14">
    <source>
        <dbReference type="Pfam" id="PF11527"/>
    </source>
</evidence>
<dbReference type="OrthoDB" id="302784at2759"/>
<dbReference type="RefSeq" id="XP_022098080.1">
    <property type="nucleotide sequence ID" value="XM_022242388.1"/>
</dbReference>
<dbReference type="GO" id="GO:0051457">
    <property type="term" value="P:maintenance of protein location in nucleus"/>
    <property type="evidence" value="ECO:0007669"/>
    <property type="project" value="TreeGrafter"/>
</dbReference>
<evidence type="ECO:0000256" key="1">
    <source>
        <dbReference type="ARBA" id="ARBA00004120"/>
    </source>
</evidence>
<dbReference type="Proteomes" id="UP000694845">
    <property type="component" value="Unplaced"/>
</dbReference>
<keyword evidence="15" id="KW-1185">Reference proteome</keyword>
<dbReference type="GO" id="GO:0005929">
    <property type="term" value="C:cilium"/>
    <property type="evidence" value="ECO:0007669"/>
    <property type="project" value="UniProtKB-UniRule"/>
</dbReference>
<comment type="similarity">
    <text evidence="4 12">Belongs to the ARL2BP family.</text>
</comment>
<dbReference type="PANTHER" id="PTHR15487">
    <property type="entry name" value="ADP-RIBOSYLATION FACTOR-LIKE PROTEIN 2-BINDING PROTEIN"/>
    <property type="match status" value="1"/>
</dbReference>
<dbReference type="PANTHER" id="PTHR15487:SF4">
    <property type="entry name" value="ADP-RIBOSYLATION FACTOR-LIKE PROTEIN 2-BINDING PROTEIN"/>
    <property type="match status" value="1"/>
</dbReference>
<dbReference type="InterPro" id="IPR042541">
    <property type="entry name" value="BART_sf"/>
</dbReference>
<dbReference type="InterPro" id="IPR038849">
    <property type="entry name" value="ARL2BP"/>
</dbReference>
<feature type="region of interest" description="Disordered" evidence="13">
    <location>
        <begin position="173"/>
        <end position="195"/>
    </location>
</feature>
<proteinExistence type="inferred from homology"/>
<evidence type="ECO:0000313" key="16">
    <source>
        <dbReference type="RefSeq" id="XP_022098080.1"/>
    </source>
</evidence>
<evidence type="ECO:0000256" key="4">
    <source>
        <dbReference type="ARBA" id="ARBA00009880"/>
    </source>
</evidence>
<evidence type="ECO:0000256" key="8">
    <source>
        <dbReference type="ARBA" id="ARBA00023128"/>
    </source>
</evidence>
<evidence type="ECO:0000313" key="15">
    <source>
        <dbReference type="Proteomes" id="UP000694845"/>
    </source>
</evidence>
<evidence type="ECO:0000256" key="9">
    <source>
        <dbReference type="ARBA" id="ARBA00023212"/>
    </source>
</evidence>
<dbReference type="InterPro" id="IPR023379">
    <property type="entry name" value="BART_dom"/>
</dbReference>
<gene>
    <name evidence="16" type="primary">LOC110983266</name>
</gene>
<evidence type="ECO:0000256" key="11">
    <source>
        <dbReference type="ARBA" id="ARBA00023273"/>
    </source>
</evidence>
<keyword evidence="6 12" id="KW-0963">Cytoplasm</keyword>
<keyword evidence="8 12" id="KW-0496">Mitochondrion</keyword>
<evidence type="ECO:0000256" key="13">
    <source>
        <dbReference type="SAM" id="MobiDB-lite"/>
    </source>
</evidence>
<dbReference type="GO" id="GO:0005813">
    <property type="term" value="C:centrosome"/>
    <property type="evidence" value="ECO:0007669"/>
    <property type="project" value="UniProtKB-SubCell"/>
</dbReference>
<feature type="domain" description="BART" evidence="14">
    <location>
        <begin position="36"/>
        <end position="147"/>
    </location>
</feature>